<dbReference type="Proteomes" id="UP001219568">
    <property type="component" value="Unassembled WGS sequence"/>
</dbReference>
<accession>A0AAD6IA56</accession>
<dbReference type="AlphaFoldDB" id="A0AAD6IA56"/>
<dbReference type="EMBL" id="JAQJZL010000009">
    <property type="protein sequence ID" value="KAJ6037956.1"/>
    <property type="molecule type" value="Genomic_DNA"/>
</dbReference>
<reference evidence="1" key="2">
    <citation type="submission" date="2023-01" db="EMBL/GenBank/DDBJ databases">
        <authorList>
            <person name="Petersen C."/>
        </authorList>
    </citation>
    <scope>NUCLEOTIDE SEQUENCE</scope>
    <source>
        <strain evidence="1">IBT 15450</strain>
    </source>
</reference>
<organism evidence="1 2">
    <name type="scientific">Penicillium canescens</name>
    <dbReference type="NCBI Taxonomy" id="5083"/>
    <lineage>
        <taxon>Eukaryota</taxon>
        <taxon>Fungi</taxon>
        <taxon>Dikarya</taxon>
        <taxon>Ascomycota</taxon>
        <taxon>Pezizomycotina</taxon>
        <taxon>Eurotiomycetes</taxon>
        <taxon>Eurotiomycetidae</taxon>
        <taxon>Eurotiales</taxon>
        <taxon>Aspergillaceae</taxon>
        <taxon>Penicillium</taxon>
    </lineage>
</organism>
<keyword evidence="2" id="KW-1185">Reference proteome</keyword>
<evidence type="ECO:0000313" key="1">
    <source>
        <dbReference type="EMBL" id="KAJ6037956.1"/>
    </source>
</evidence>
<reference evidence="1" key="1">
    <citation type="journal article" date="2023" name="IMA Fungus">
        <title>Comparative genomic study of the Penicillium genus elucidates a diverse pangenome and 15 lateral gene transfer events.</title>
        <authorList>
            <person name="Petersen C."/>
            <person name="Sorensen T."/>
            <person name="Nielsen M.R."/>
            <person name="Sondergaard T.E."/>
            <person name="Sorensen J.L."/>
            <person name="Fitzpatrick D.A."/>
            <person name="Frisvad J.C."/>
            <person name="Nielsen K.L."/>
        </authorList>
    </citation>
    <scope>NUCLEOTIDE SEQUENCE</scope>
    <source>
        <strain evidence="1">IBT 15450</strain>
    </source>
</reference>
<comment type="caution">
    <text evidence="1">The sequence shown here is derived from an EMBL/GenBank/DDBJ whole genome shotgun (WGS) entry which is preliminary data.</text>
</comment>
<proteinExistence type="predicted"/>
<gene>
    <name evidence="1" type="ORF">N7460_007727</name>
</gene>
<evidence type="ECO:0000313" key="2">
    <source>
        <dbReference type="Proteomes" id="UP001219568"/>
    </source>
</evidence>
<name>A0AAD6IA56_PENCN</name>
<protein>
    <submittedName>
        <fullName evidence="1">Uncharacterized protein</fullName>
    </submittedName>
</protein>
<sequence>MVDILHVLPLHASKPYAPNSEKARDLETRDLETPDTAGNLVEESKLVPRVTEGGIWRLGSKLGKSYSCTWYGVLFNFIISTTGDVYISIFNDNGYPVIATVIDSLSKEIVASGNLGLSQHEAYQKTSAKAGDVYTFKVQS</sequence>